<evidence type="ECO:0000313" key="4">
    <source>
        <dbReference type="Proteomes" id="UP001338309"/>
    </source>
</evidence>
<evidence type="ECO:0000259" key="2">
    <source>
        <dbReference type="Pfam" id="PF13505"/>
    </source>
</evidence>
<comment type="caution">
    <text evidence="3">The sequence shown here is derived from an EMBL/GenBank/DDBJ whole genome shotgun (WGS) entry which is preliminary data.</text>
</comment>
<dbReference type="Pfam" id="PF13505">
    <property type="entry name" value="OMP_b-brl"/>
    <property type="match status" value="1"/>
</dbReference>
<gene>
    <name evidence="3" type="ORF">Aconfl_18720</name>
</gene>
<organism evidence="3 4">
    <name type="scientific">Algoriphagus confluentis</name>
    <dbReference type="NCBI Taxonomy" id="1697556"/>
    <lineage>
        <taxon>Bacteria</taxon>
        <taxon>Pseudomonadati</taxon>
        <taxon>Bacteroidota</taxon>
        <taxon>Cytophagia</taxon>
        <taxon>Cytophagales</taxon>
        <taxon>Cyclobacteriaceae</taxon>
        <taxon>Algoriphagus</taxon>
    </lineage>
</organism>
<dbReference type="Proteomes" id="UP001338309">
    <property type="component" value="Unassembled WGS sequence"/>
</dbReference>
<dbReference type="SUPFAM" id="SSF56925">
    <property type="entry name" value="OMPA-like"/>
    <property type="match status" value="1"/>
</dbReference>
<keyword evidence="1" id="KW-0732">Signal</keyword>
<name>A0ABQ6PMN9_9BACT</name>
<dbReference type="EMBL" id="BTPD01000005">
    <property type="protein sequence ID" value="GMQ29229.1"/>
    <property type="molecule type" value="Genomic_DNA"/>
</dbReference>
<evidence type="ECO:0000256" key="1">
    <source>
        <dbReference type="ARBA" id="ARBA00022729"/>
    </source>
</evidence>
<feature type="domain" description="Outer membrane protein beta-barrel" evidence="2">
    <location>
        <begin position="231"/>
        <end position="421"/>
    </location>
</feature>
<dbReference type="InterPro" id="IPR011250">
    <property type="entry name" value="OMP/PagP_B-barrel"/>
</dbReference>
<evidence type="ECO:0000313" key="3">
    <source>
        <dbReference type="EMBL" id="GMQ29229.1"/>
    </source>
</evidence>
<accession>A0ABQ6PMN9</accession>
<sequence>MVLVKGSIIFIIKHGNLFNYWELWLHLDLFNLISASDSLLTSLRNSLAKFGFSLFVLILCLFSFSKTEAQTSIKSDYMILNDSIFTQGKISGLPLEDNRIILFSRSRRDAPRRFSVEEISEFQLSERKFFRKQLNLQGRDQLVFLERLPKPYEMAVFWKLNGENSLFFVEVKEELRPLGKDFKETLRQAFSNPDLDKLIEITALNESSLVYLSQTAATATSERTYSRFATLTPYIGLGSNSLGFSLPGSLEEAKIQAMGTVLGINGEVYLTFKRTLSLNLGLAWSQLDAQQYLEYNWQGADYQTDAFVDMSWIQAPLTVRYYLDLNPNRIRLFAEAGLVYIQAFYSTSGIFQAEIEGNQVTSSSLPLELGETFTGSVFGLGGDKYLPNRKALVLGIRYLQASGANQGESLSGLNFYLGYKF</sequence>
<reference evidence="3 4" key="1">
    <citation type="submission" date="2023-08" db="EMBL/GenBank/DDBJ databases">
        <title>Draft genome sequence of Algoriphagus confluentis.</title>
        <authorList>
            <person name="Takatani N."/>
            <person name="Hosokawa M."/>
            <person name="Sawabe T."/>
        </authorList>
    </citation>
    <scope>NUCLEOTIDE SEQUENCE [LARGE SCALE GENOMIC DNA]</scope>
    <source>
        <strain evidence="3 4">NBRC 111222</strain>
    </source>
</reference>
<proteinExistence type="predicted"/>
<protein>
    <recommendedName>
        <fullName evidence="2">Outer membrane protein beta-barrel domain-containing protein</fullName>
    </recommendedName>
</protein>
<keyword evidence="4" id="KW-1185">Reference proteome</keyword>
<dbReference type="InterPro" id="IPR027385">
    <property type="entry name" value="Beta-barrel_OMP"/>
</dbReference>